<dbReference type="Proteomes" id="UP000253769">
    <property type="component" value="Unassembled WGS sequence"/>
</dbReference>
<dbReference type="InterPro" id="IPR036909">
    <property type="entry name" value="Cyt_c-like_dom_sf"/>
</dbReference>
<dbReference type="SUPFAM" id="SSF46626">
    <property type="entry name" value="Cytochrome c"/>
    <property type="match status" value="1"/>
</dbReference>
<name>A0A369WB96_9GAMM</name>
<dbReference type="GO" id="GO:0046872">
    <property type="term" value="F:metal ion binding"/>
    <property type="evidence" value="ECO:0007669"/>
    <property type="project" value="UniProtKB-KW"/>
</dbReference>
<dbReference type="AlphaFoldDB" id="A0A369WB96"/>
<evidence type="ECO:0000313" key="6">
    <source>
        <dbReference type="EMBL" id="RDE19082.1"/>
    </source>
</evidence>
<dbReference type="EMBL" id="QQOH01000004">
    <property type="protein sequence ID" value="RDE19082.1"/>
    <property type="molecule type" value="Genomic_DNA"/>
</dbReference>
<keyword evidence="3 4" id="KW-0408">Iron</keyword>
<dbReference type="InterPro" id="IPR009056">
    <property type="entry name" value="Cyt_c-like_dom"/>
</dbReference>
<dbReference type="PROSITE" id="PS51007">
    <property type="entry name" value="CYTC"/>
    <property type="match status" value="1"/>
</dbReference>
<evidence type="ECO:0000259" key="5">
    <source>
        <dbReference type="PROSITE" id="PS51007"/>
    </source>
</evidence>
<reference evidence="6 7" key="1">
    <citation type="submission" date="2018-07" db="EMBL/GenBank/DDBJ databases">
        <title>Motiliproteus coralliicola sp. nov., a bacterium isolated from Coral.</title>
        <authorList>
            <person name="Wang G."/>
        </authorList>
    </citation>
    <scope>NUCLEOTIDE SEQUENCE [LARGE SCALE GENOMIC DNA]</scope>
    <source>
        <strain evidence="6 7">C34</strain>
    </source>
</reference>
<evidence type="ECO:0000313" key="7">
    <source>
        <dbReference type="Proteomes" id="UP000253769"/>
    </source>
</evidence>
<dbReference type="PROSITE" id="PS51257">
    <property type="entry name" value="PROKAR_LIPOPROTEIN"/>
    <property type="match status" value="1"/>
</dbReference>
<keyword evidence="7" id="KW-1185">Reference proteome</keyword>
<dbReference type="GO" id="GO:0009055">
    <property type="term" value="F:electron transfer activity"/>
    <property type="evidence" value="ECO:0007669"/>
    <property type="project" value="InterPro"/>
</dbReference>
<keyword evidence="1 4" id="KW-0349">Heme</keyword>
<evidence type="ECO:0000256" key="3">
    <source>
        <dbReference type="ARBA" id="ARBA00023004"/>
    </source>
</evidence>
<evidence type="ECO:0000256" key="1">
    <source>
        <dbReference type="ARBA" id="ARBA00022617"/>
    </source>
</evidence>
<accession>A0A369WB96</accession>
<dbReference type="OrthoDB" id="9811395at2"/>
<keyword evidence="2 4" id="KW-0479">Metal-binding</keyword>
<dbReference type="RefSeq" id="WP_114696705.1">
    <property type="nucleotide sequence ID" value="NZ_QQOH01000004.1"/>
</dbReference>
<dbReference type="Gene3D" id="1.10.760.10">
    <property type="entry name" value="Cytochrome c-like domain"/>
    <property type="match status" value="1"/>
</dbReference>
<proteinExistence type="predicted"/>
<comment type="caution">
    <text evidence="6">The sequence shown here is derived from an EMBL/GenBank/DDBJ whole genome shotgun (WGS) entry which is preliminary data.</text>
</comment>
<gene>
    <name evidence="6" type="ORF">DV711_15945</name>
</gene>
<dbReference type="Pfam" id="PF13442">
    <property type="entry name" value="Cytochrome_CBB3"/>
    <property type="match status" value="1"/>
</dbReference>
<protein>
    <submittedName>
        <fullName evidence="6">Cytochrome c</fullName>
    </submittedName>
</protein>
<organism evidence="6 7">
    <name type="scientific">Motiliproteus coralliicola</name>
    <dbReference type="NCBI Taxonomy" id="2283196"/>
    <lineage>
        <taxon>Bacteria</taxon>
        <taxon>Pseudomonadati</taxon>
        <taxon>Pseudomonadota</taxon>
        <taxon>Gammaproteobacteria</taxon>
        <taxon>Oceanospirillales</taxon>
        <taxon>Oceanospirillaceae</taxon>
        <taxon>Motiliproteus</taxon>
    </lineage>
</organism>
<feature type="domain" description="Cytochrome c" evidence="5">
    <location>
        <begin position="27"/>
        <end position="105"/>
    </location>
</feature>
<dbReference type="GO" id="GO:0020037">
    <property type="term" value="F:heme binding"/>
    <property type="evidence" value="ECO:0007669"/>
    <property type="project" value="InterPro"/>
</dbReference>
<evidence type="ECO:0000256" key="4">
    <source>
        <dbReference type="PROSITE-ProRule" id="PRU00433"/>
    </source>
</evidence>
<evidence type="ECO:0000256" key="2">
    <source>
        <dbReference type="ARBA" id="ARBA00022723"/>
    </source>
</evidence>
<sequence>MVLSFPKSLMPWSLCLLLAGCADQHDYDALSGEQLFNQICADCHRQSGKGSFLEGIPANAGTRLDREQLIELITEGSSEHKKMPVISQLDRQQAGRVADYLKTVLNR</sequence>